<reference evidence="1 2" key="1">
    <citation type="journal article" date="2019" name="Int. J. Syst. Evol. Microbiol.">
        <title>The Global Catalogue of Microorganisms (GCM) 10K type strain sequencing project: providing services to taxonomists for standard genome sequencing and annotation.</title>
        <authorList>
            <consortium name="The Broad Institute Genomics Platform"/>
            <consortium name="The Broad Institute Genome Sequencing Center for Infectious Disease"/>
            <person name="Wu L."/>
            <person name="Ma J."/>
        </authorList>
    </citation>
    <scope>NUCLEOTIDE SEQUENCE [LARGE SCALE GENOMIC DNA]</scope>
    <source>
        <strain evidence="1 2">JCM 17504</strain>
    </source>
</reference>
<comment type="caution">
    <text evidence="1">The sequence shown here is derived from an EMBL/GenBank/DDBJ whole genome shotgun (WGS) entry which is preliminary data.</text>
</comment>
<dbReference type="GeneID" id="68616801"/>
<evidence type="ECO:0000313" key="1">
    <source>
        <dbReference type="EMBL" id="GAA5053780.1"/>
    </source>
</evidence>
<dbReference type="Proteomes" id="UP001501729">
    <property type="component" value="Unassembled WGS sequence"/>
</dbReference>
<dbReference type="RefSeq" id="WP_227778488.1">
    <property type="nucleotide sequence ID" value="NZ_BAABKX010000013.1"/>
</dbReference>
<gene>
    <name evidence="1" type="ORF">GCM10025751_31490</name>
</gene>
<keyword evidence="2" id="KW-1185">Reference proteome</keyword>
<sequence length="56" mass="6336">MLPDRLKARRRFQLRNRIDADLPEFPDGFASVNDIEQLPLNVVYSAVRDGPLIIGG</sequence>
<protein>
    <submittedName>
        <fullName evidence="1">Uncharacterized protein</fullName>
    </submittedName>
</protein>
<evidence type="ECO:0000313" key="2">
    <source>
        <dbReference type="Proteomes" id="UP001501729"/>
    </source>
</evidence>
<organism evidence="1 2">
    <name type="scientific">Haladaptatus pallidirubidus</name>
    <dbReference type="NCBI Taxonomy" id="1008152"/>
    <lineage>
        <taxon>Archaea</taxon>
        <taxon>Methanobacteriati</taxon>
        <taxon>Methanobacteriota</taxon>
        <taxon>Stenosarchaea group</taxon>
        <taxon>Halobacteria</taxon>
        <taxon>Halobacteriales</taxon>
        <taxon>Haladaptataceae</taxon>
        <taxon>Haladaptatus</taxon>
    </lineage>
</organism>
<proteinExistence type="predicted"/>
<name>A0AAV3UJK3_9EURY</name>
<dbReference type="AlphaFoldDB" id="A0AAV3UJK3"/>
<dbReference type="EMBL" id="BAABKX010000013">
    <property type="protein sequence ID" value="GAA5053780.1"/>
    <property type="molecule type" value="Genomic_DNA"/>
</dbReference>
<accession>A0AAV3UJK3</accession>